<dbReference type="InterPro" id="IPR015422">
    <property type="entry name" value="PyrdxlP-dep_Trfase_small"/>
</dbReference>
<dbReference type="RefSeq" id="WP_272751552.1">
    <property type="nucleotide sequence ID" value="NZ_JAQQLF010000009.1"/>
</dbReference>
<dbReference type="PANTHER" id="PTHR43094:SF1">
    <property type="entry name" value="AMINOTRANSFERASE CLASS-III"/>
    <property type="match status" value="1"/>
</dbReference>
<proteinExistence type="inferred from homology"/>
<dbReference type="Gene3D" id="3.90.1150.10">
    <property type="entry name" value="Aspartate Aminotransferase, domain 1"/>
    <property type="match status" value="1"/>
</dbReference>
<keyword evidence="3 4" id="KW-0663">Pyridoxal phosphate</keyword>
<dbReference type="InterPro" id="IPR049704">
    <property type="entry name" value="Aminotrans_3_PPA_site"/>
</dbReference>
<gene>
    <name evidence="5" type="ORF">PQU95_08215</name>
</gene>
<accession>A0ABT5IYG2</accession>
<dbReference type="InterPro" id="IPR015421">
    <property type="entry name" value="PyrdxlP-dep_Trfase_major"/>
</dbReference>
<dbReference type="Pfam" id="PF00202">
    <property type="entry name" value="Aminotran_3"/>
    <property type="match status" value="1"/>
</dbReference>
<dbReference type="PANTHER" id="PTHR43094">
    <property type="entry name" value="AMINOTRANSFERASE"/>
    <property type="match status" value="1"/>
</dbReference>
<dbReference type="PIRSF" id="PIRSF000521">
    <property type="entry name" value="Transaminase_4ab_Lys_Orn"/>
    <property type="match status" value="1"/>
</dbReference>
<comment type="cofactor">
    <cofactor evidence="1">
        <name>pyridoxal 5'-phosphate</name>
        <dbReference type="ChEBI" id="CHEBI:597326"/>
    </cofactor>
</comment>
<name>A0ABT5IYG2_9NEIS</name>
<evidence type="ECO:0000256" key="1">
    <source>
        <dbReference type="ARBA" id="ARBA00001933"/>
    </source>
</evidence>
<dbReference type="EMBL" id="JAQQLF010000009">
    <property type="protein sequence ID" value="MDC7717198.1"/>
    <property type="molecule type" value="Genomic_DNA"/>
</dbReference>
<dbReference type="Gene3D" id="3.40.640.10">
    <property type="entry name" value="Type I PLP-dependent aspartate aminotransferase-like (Major domain)"/>
    <property type="match status" value="1"/>
</dbReference>
<evidence type="ECO:0000313" key="6">
    <source>
        <dbReference type="Proteomes" id="UP001219956"/>
    </source>
</evidence>
<evidence type="ECO:0000313" key="5">
    <source>
        <dbReference type="EMBL" id="MDC7717198.1"/>
    </source>
</evidence>
<protein>
    <submittedName>
        <fullName evidence="5">Aspartate aminotransferase family protein</fullName>
    </submittedName>
</protein>
<reference evidence="5 6" key="1">
    <citation type="submission" date="2023-01" db="EMBL/GenBank/DDBJ databases">
        <title>Novel species of the genus Vogesella isolated from rivers.</title>
        <authorList>
            <person name="Lu H."/>
        </authorList>
    </citation>
    <scope>NUCLEOTIDE SEQUENCE [LARGE SCALE GENOMIC DNA]</scope>
    <source>
        <strain evidence="5 6">DC21W</strain>
    </source>
</reference>
<comment type="caution">
    <text evidence="5">The sequence shown here is derived from an EMBL/GenBank/DDBJ whole genome shotgun (WGS) entry which is preliminary data.</text>
</comment>
<keyword evidence="6" id="KW-1185">Reference proteome</keyword>
<dbReference type="InterPro" id="IPR015424">
    <property type="entry name" value="PyrdxlP-dep_Trfase"/>
</dbReference>
<sequence>MSYDQARFWHPMLHPNEMQRREPIRIVRGDGCYVYDDKGHQLVDGVAGLWNVNVGHNRAEIKQAIVNQLDELEYFQLFDGISHPRAEELSATIIDMLKPEGMARVAFSSGGSDAVETALKLARQYWRVKGQPDRTKFISLKQGYHGTHFGGASVNGNTVFRRNYEPMLPGCFHVETPWTYRNPFTEDPQELAEICAQMLEREILFQSPDTVAAFIAEPIQGAGGVIVPPATYWPLIRQVCDKYGVLLIADEIVTGFGRSGSMFGSRLWGVAPDIMCLAKGISSGYVPLGATVVNQRVADAFAANADFGGAIMHGYTYSGHPVACAAAIANLKIVRDENLPGNAAAQGEYLLSKLKPFVDKYAAVGEVRGKGLMVALDLVVDKATREPVDPMGGYANRVAEIARENGVLVRPVGTKIILSPPLVIQQPQLDAIVSALDAGFAGA</sequence>
<evidence type="ECO:0000256" key="4">
    <source>
        <dbReference type="RuleBase" id="RU003560"/>
    </source>
</evidence>
<keyword evidence="5" id="KW-0032">Aminotransferase</keyword>
<dbReference type="SUPFAM" id="SSF53383">
    <property type="entry name" value="PLP-dependent transferases"/>
    <property type="match status" value="1"/>
</dbReference>
<dbReference type="NCBIfam" id="NF005683">
    <property type="entry name" value="PRK07481.1"/>
    <property type="match status" value="1"/>
</dbReference>
<organism evidence="5 6">
    <name type="scientific">Vogesella aquatica</name>
    <dbReference type="NCBI Taxonomy" id="2984206"/>
    <lineage>
        <taxon>Bacteria</taxon>
        <taxon>Pseudomonadati</taxon>
        <taxon>Pseudomonadota</taxon>
        <taxon>Betaproteobacteria</taxon>
        <taxon>Neisseriales</taxon>
        <taxon>Chromobacteriaceae</taxon>
        <taxon>Vogesella</taxon>
    </lineage>
</organism>
<dbReference type="GO" id="GO:0008483">
    <property type="term" value="F:transaminase activity"/>
    <property type="evidence" value="ECO:0007669"/>
    <property type="project" value="UniProtKB-KW"/>
</dbReference>
<keyword evidence="5" id="KW-0808">Transferase</keyword>
<dbReference type="PROSITE" id="PS00600">
    <property type="entry name" value="AA_TRANSFER_CLASS_3"/>
    <property type="match status" value="1"/>
</dbReference>
<dbReference type="CDD" id="cd00610">
    <property type="entry name" value="OAT_like"/>
    <property type="match status" value="1"/>
</dbReference>
<dbReference type="InterPro" id="IPR005814">
    <property type="entry name" value="Aminotrans_3"/>
</dbReference>
<comment type="similarity">
    <text evidence="2 4">Belongs to the class-III pyridoxal-phosphate-dependent aminotransferase family.</text>
</comment>
<evidence type="ECO:0000256" key="3">
    <source>
        <dbReference type="ARBA" id="ARBA00022898"/>
    </source>
</evidence>
<evidence type="ECO:0000256" key="2">
    <source>
        <dbReference type="ARBA" id="ARBA00008954"/>
    </source>
</evidence>
<dbReference type="Proteomes" id="UP001219956">
    <property type="component" value="Unassembled WGS sequence"/>
</dbReference>